<dbReference type="Proteomes" id="UP000554286">
    <property type="component" value="Unassembled WGS sequence"/>
</dbReference>
<proteinExistence type="predicted"/>
<gene>
    <name evidence="1" type="ORF">GGD89_003766</name>
</gene>
<accession>A0A7W6RHJ0</accession>
<name>A0A7W6RHJ0_9PROT</name>
<dbReference type="RefSeq" id="WP_281396754.1">
    <property type="nucleotide sequence ID" value="NZ_JACIGK010000050.1"/>
</dbReference>
<evidence type="ECO:0000313" key="2">
    <source>
        <dbReference type="Proteomes" id="UP000554286"/>
    </source>
</evidence>
<evidence type="ECO:0000313" key="1">
    <source>
        <dbReference type="EMBL" id="MBB4268111.1"/>
    </source>
</evidence>
<dbReference type="AlphaFoldDB" id="A0A7W6RHJ0"/>
<comment type="caution">
    <text evidence="1">The sequence shown here is derived from an EMBL/GenBank/DDBJ whole genome shotgun (WGS) entry which is preliminary data.</text>
</comment>
<dbReference type="EMBL" id="JACIGK010000050">
    <property type="protein sequence ID" value="MBB4268111.1"/>
    <property type="molecule type" value="Genomic_DNA"/>
</dbReference>
<protein>
    <submittedName>
        <fullName evidence="1">Uncharacterized protein</fullName>
    </submittedName>
</protein>
<reference evidence="1 2" key="1">
    <citation type="submission" date="2020-08" db="EMBL/GenBank/DDBJ databases">
        <title>Genome sequencing of Purple Non-Sulfur Bacteria from various extreme environments.</title>
        <authorList>
            <person name="Mayer M."/>
        </authorList>
    </citation>
    <scope>NUCLEOTIDE SEQUENCE [LARGE SCALE GENOMIC DNA]</scope>
    <source>
        <strain evidence="1 2">JA131</strain>
    </source>
</reference>
<sequence length="44" mass="4775">MMQAFPGSFPPDVFDALALDRYAEAYDLAVEVLTAQADAAKKAR</sequence>
<keyword evidence="2" id="KW-1185">Reference proteome</keyword>
<organism evidence="1 2">
    <name type="scientific">Roseospira visakhapatnamensis</name>
    <dbReference type="NCBI Taxonomy" id="390880"/>
    <lineage>
        <taxon>Bacteria</taxon>
        <taxon>Pseudomonadati</taxon>
        <taxon>Pseudomonadota</taxon>
        <taxon>Alphaproteobacteria</taxon>
        <taxon>Rhodospirillales</taxon>
        <taxon>Rhodospirillaceae</taxon>
        <taxon>Roseospira</taxon>
    </lineage>
</organism>